<dbReference type="Pfam" id="PF01095">
    <property type="entry name" value="Pectinesterase"/>
    <property type="match status" value="1"/>
</dbReference>
<dbReference type="Gene3D" id="2.60.40.10">
    <property type="entry name" value="Immunoglobulins"/>
    <property type="match status" value="1"/>
</dbReference>
<reference evidence="7" key="2">
    <citation type="journal article" date="2023" name="MicrobiologyOpen">
        <title>Genomics of the tumorigenes clade of the family Rhizobiaceae and description of Rhizobium rhododendri sp. nov.</title>
        <authorList>
            <person name="Kuzmanovic N."/>
            <person name="diCenzo G.C."/>
            <person name="Bunk B."/>
            <person name="Sproeer C."/>
            <person name="Fruehling A."/>
            <person name="Neumann-Schaal M."/>
            <person name="Overmann J."/>
            <person name="Smalla K."/>
        </authorList>
    </citation>
    <scope>NUCLEOTIDE SEQUENCE</scope>
    <source>
        <strain evidence="7">Rho-6.2</strain>
        <plasmid evidence="7">pTi6.2</plasmid>
    </source>
</reference>
<evidence type="ECO:0000313" key="7">
    <source>
        <dbReference type="EMBL" id="WFS26270.1"/>
    </source>
</evidence>
<feature type="domain" description="Fibronectin type-III" evidence="6">
    <location>
        <begin position="712"/>
        <end position="805"/>
    </location>
</feature>
<comment type="similarity">
    <text evidence="1">Belongs to the pectinesterase family.</text>
</comment>
<evidence type="ECO:0000313" key="8">
    <source>
        <dbReference type="Proteomes" id="UP000318939"/>
    </source>
</evidence>
<gene>
    <name evidence="7" type="ORF">PR018_24890</name>
</gene>
<keyword evidence="5" id="KW-0732">Signal</keyword>
<evidence type="ECO:0000256" key="3">
    <source>
        <dbReference type="ARBA" id="ARBA00023085"/>
    </source>
</evidence>
<dbReference type="InterPro" id="IPR003961">
    <property type="entry name" value="FN3_dom"/>
</dbReference>
<proteinExistence type="inferred from homology"/>
<protein>
    <submittedName>
        <fullName evidence="7">Pectinesterase family protein</fullName>
    </submittedName>
</protein>
<name>A0ABY8ITR3_9HYPH</name>
<dbReference type="InterPro" id="IPR036116">
    <property type="entry name" value="FN3_sf"/>
</dbReference>
<dbReference type="Proteomes" id="UP000318939">
    <property type="component" value="Plasmid pTi6.2"/>
</dbReference>
<accession>A0ABY8ITR3</accession>
<sequence length="908" mass="96595">MKMWKSLVARCSTLAILIAVSAPAHAQSCTDQADCTKKATDKVSQALTPKLAPVFGDYPKFFIHDSLANVDYPAPKDTETFYDASTGRTGFNFPANSSLETTTLAQVDPNTGFTVMLVQKTRDNTAPTGGSTLSLLSSSGNDGYLSFMLGAQPAASGQKWAFGKSMLQTGKPTTAFWQQSWDMDLLGPTGTFWGVEWVYYTFTPDGKVRVDRFAPYTYFLAFTAYQWDQALLDSGFPHVPFPTGTPTGRPNPLTFGGVGPWVLGAASAPGQGSPTINPIKALPGYETATIFSSPLSPREVVAYQNTLKGSYFLDVDMQPCNSGKFLDSTIKTPCGTASPGNPPSDVATAARTGFTANVDPNGVILQGEDGNGGSFSTIQAAINALPATGGTIRIPPGVYSETINITQPNVKLIGTGTDATKVVITGNHSAGATNQATGQPYGTSGSYTVAINGDDAYVSNLTIQNTADYERPGYQNNAQAVALLSNGDRAVYRAVRVLGGQDTLYLSGLKRAYFSNCYVEGYVDYIFGNGKAVFDGCTLKTKLHGSLIGENTITAQKRETESEDSGFVFNNTRFLFDSPYMTNAWLGRPWGSRSTVYFLNSTMGPQITDDGWIEFVPPMNGQPGTNNLPTSTYREYNTKYGDMNGQGSSPFDISQRESASPKSNVPLTASEVAALAPGIYLAGSDGWQPTLVSDGSKLNEQNVPVEVPGIGAPKAPVITADVGGNGNVQVTWAGQPAQPAEQGYSVTARQHGRDYGPFNFPAYAYTAYVEVARNDEPVTVQVSAFNAQGSSAPSDAVHVTPTSHDPSVPTDIVINPASKTAALSFTVDNEGVQPVFGGAVPHAGAYTALYASELDAYQGKAIAGTSHGFTAKSWNFTNLRPNTTYWMSLRVYNGFNSPTVIKSFKTNP</sequence>
<feature type="region of interest" description="Disordered" evidence="4">
    <location>
        <begin position="644"/>
        <end position="663"/>
    </location>
</feature>
<dbReference type="PANTHER" id="PTHR31321:SF57">
    <property type="entry name" value="PECTINESTERASE 53-RELATED"/>
    <property type="match status" value="1"/>
</dbReference>
<feature type="signal peptide" evidence="5">
    <location>
        <begin position="1"/>
        <end position="26"/>
    </location>
</feature>
<dbReference type="InterPro" id="IPR000070">
    <property type="entry name" value="Pectinesterase_cat"/>
</dbReference>
<feature type="compositionally biased region" description="Polar residues" evidence="4">
    <location>
        <begin position="645"/>
        <end position="663"/>
    </location>
</feature>
<feature type="chain" id="PRO_5047195132" evidence="5">
    <location>
        <begin position="27"/>
        <end position="908"/>
    </location>
</feature>
<dbReference type="SUPFAM" id="SSF49265">
    <property type="entry name" value="Fibronectin type III"/>
    <property type="match status" value="1"/>
</dbReference>
<evidence type="ECO:0000256" key="5">
    <source>
        <dbReference type="SAM" id="SignalP"/>
    </source>
</evidence>
<evidence type="ECO:0000256" key="2">
    <source>
        <dbReference type="ARBA" id="ARBA00022801"/>
    </source>
</evidence>
<dbReference type="InterPro" id="IPR011050">
    <property type="entry name" value="Pectin_lyase_fold/virulence"/>
</dbReference>
<dbReference type="Gene3D" id="2.160.20.10">
    <property type="entry name" value="Single-stranded right-handed beta-helix, Pectin lyase-like"/>
    <property type="match status" value="1"/>
</dbReference>
<dbReference type="InterPro" id="IPR012334">
    <property type="entry name" value="Pectin_lyas_fold"/>
</dbReference>
<dbReference type="RefSeq" id="WP_143134258.1">
    <property type="nucleotide sequence ID" value="NZ_CP117269.1"/>
</dbReference>
<dbReference type="EMBL" id="CP117269">
    <property type="protein sequence ID" value="WFS26270.1"/>
    <property type="molecule type" value="Genomic_DNA"/>
</dbReference>
<dbReference type="PROSITE" id="PS50853">
    <property type="entry name" value="FN3"/>
    <property type="match status" value="1"/>
</dbReference>
<keyword evidence="7" id="KW-0614">Plasmid</keyword>
<evidence type="ECO:0000259" key="6">
    <source>
        <dbReference type="PROSITE" id="PS50853"/>
    </source>
</evidence>
<keyword evidence="2" id="KW-0378">Hydrolase</keyword>
<organism evidence="7 8">
    <name type="scientific">Rhizobium rhododendri</name>
    <dbReference type="NCBI Taxonomy" id="2506430"/>
    <lineage>
        <taxon>Bacteria</taxon>
        <taxon>Pseudomonadati</taxon>
        <taxon>Pseudomonadota</taxon>
        <taxon>Alphaproteobacteria</taxon>
        <taxon>Hyphomicrobiales</taxon>
        <taxon>Rhizobiaceae</taxon>
        <taxon>Rhizobium/Agrobacterium group</taxon>
        <taxon>Rhizobium</taxon>
    </lineage>
</organism>
<dbReference type="PANTHER" id="PTHR31321">
    <property type="entry name" value="ACYL-COA THIOESTER HYDROLASE YBHC-RELATED"/>
    <property type="match status" value="1"/>
</dbReference>
<dbReference type="SUPFAM" id="SSF51126">
    <property type="entry name" value="Pectin lyase-like"/>
    <property type="match status" value="1"/>
</dbReference>
<reference evidence="7" key="1">
    <citation type="journal article" date="2019" name="Phytopathology">
        <title>A Novel Group of Rhizobium tumorigenes-Like Agrobacteria Associated with Crown Gall Disease of Rhododendron and Blueberry.</title>
        <authorList>
            <person name="Kuzmanovic N."/>
            <person name="Behrens P."/>
            <person name="Idczak E."/>
            <person name="Wagner S."/>
            <person name="Gotz M."/>
            <person name="Sproer C."/>
            <person name="Bunk B."/>
            <person name="Overmann J."/>
            <person name="Smalla K."/>
        </authorList>
    </citation>
    <scope>NUCLEOTIDE SEQUENCE</scope>
    <source>
        <strain evidence="7">Rho-6.2</strain>
    </source>
</reference>
<dbReference type="InterPro" id="IPR013783">
    <property type="entry name" value="Ig-like_fold"/>
</dbReference>
<geneLocation type="plasmid" evidence="7 8">
    <name>pTi6.2</name>
</geneLocation>
<evidence type="ECO:0000256" key="4">
    <source>
        <dbReference type="SAM" id="MobiDB-lite"/>
    </source>
</evidence>
<keyword evidence="8" id="KW-1185">Reference proteome</keyword>
<keyword evidence="3" id="KW-0063">Aspartyl esterase</keyword>
<evidence type="ECO:0000256" key="1">
    <source>
        <dbReference type="ARBA" id="ARBA00008891"/>
    </source>
</evidence>